<reference evidence="2 3" key="1">
    <citation type="journal article" date="2022" name="Nat. Microbiol.">
        <title>The microbiome of a bacterivorous marine choanoflagellate contains a resource-demanding obligate bacterial associate.</title>
        <authorList>
            <person name="Needham D.M."/>
            <person name="Poirier C."/>
            <person name="Bachy C."/>
            <person name="George E.E."/>
            <person name="Wilken S."/>
            <person name="Yung C.C.M."/>
            <person name="Limardo A.J."/>
            <person name="Morando M."/>
            <person name="Sudek L."/>
            <person name="Malmstrom R.R."/>
            <person name="Keeling P.J."/>
            <person name="Santoro A.E."/>
            <person name="Worden A.Z."/>
        </authorList>
    </citation>
    <scope>NUCLEOTIDE SEQUENCE [LARGE SCALE GENOMIC DNA]</scope>
    <source>
        <strain evidence="2 3">Comchoano-1</strain>
    </source>
</reference>
<dbReference type="RefSeq" id="WP_258568496.1">
    <property type="nucleotide sequence ID" value="NZ_CP092900.1"/>
</dbReference>
<protein>
    <submittedName>
        <fullName evidence="2">Uncharacterized protein</fullName>
    </submittedName>
</protein>
<evidence type="ECO:0000256" key="1">
    <source>
        <dbReference type="SAM" id="SignalP"/>
    </source>
</evidence>
<accession>A0ABY5DKB9</accession>
<evidence type="ECO:0000313" key="3">
    <source>
        <dbReference type="Proteomes" id="UP001055955"/>
    </source>
</evidence>
<organism evidence="2 3">
    <name type="scientific">Candidatus Comchoanobacter bicostacola</name>
    <dbReference type="NCBI Taxonomy" id="2919598"/>
    <lineage>
        <taxon>Bacteria</taxon>
        <taxon>Pseudomonadati</taxon>
        <taxon>Pseudomonadota</taxon>
        <taxon>Gammaproteobacteria</taxon>
        <taxon>Candidatus Comchoanobacterales</taxon>
        <taxon>Candidatus Comchoanobacteraceae</taxon>
        <taxon>Candidatus Comchoanobacter</taxon>
    </lineage>
</organism>
<dbReference type="EMBL" id="CP092900">
    <property type="protein sequence ID" value="UTC24711.1"/>
    <property type="molecule type" value="Genomic_DNA"/>
</dbReference>
<feature type="signal peptide" evidence="1">
    <location>
        <begin position="1"/>
        <end position="19"/>
    </location>
</feature>
<evidence type="ECO:0000313" key="2">
    <source>
        <dbReference type="EMBL" id="UTC24711.1"/>
    </source>
</evidence>
<gene>
    <name evidence="2" type="ORF">MMH89_00845</name>
</gene>
<keyword evidence="3" id="KW-1185">Reference proteome</keyword>
<keyword evidence="1" id="KW-0732">Signal</keyword>
<dbReference type="Proteomes" id="UP001055955">
    <property type="component" value="Chromosome"/>
</dbReference>
<proteinExistence type="predicted"/>
<feature type="chain" id="PRO_5045228625" evidence="1">
    <location>
        <begin position="20"/>
        <end position="184"/>
    </location>
</feature>
<sequence>MKKNIILSVLLMLSPFVQAEQEANHFTKFQETARICGADFKFKIPDNYVLASEHKDDTSATYIFTPVGRETKERFTSSITLKQLYVDKSANERLNDVEKQLVNAAPAIKTVKRSSKKLKGNNGKYQKSSATYTLKNNEYNIATNVICYADDDSIIEVQACVKNRESKKAMRLLKILLNQHFQFK</sequence>
<name>A0ABY5DKB9_9GAMM</name>